<reference evidence="1" key="1">
    <citation type="journal article" date="2022" name="Microorganisms">
        <title>Two New Species of Filamentous Sulfur Bacteria of the Genus Thiothrix, Thiothrix winogradskyi sp. nov. and 'Candidatus Thiothrix sulfatifontis' sp. nov.</title>
        <authorList>
            <person name="Ravin N.V."/>
            <person name="Rossetti S."/>
            <person name="Beletsky A.V."/>
            <person name="Kadnikov V.V."/>
            <person name="Rudenko T.S."/>
            <person name="Smolyakov D.D."/>
            <person name="Moskvitina M.I."/>
            <person name="Gureeva M.V."/>
            <person name="Mardanov A.V."/>
            <person name="Grabovich M.Y."/>
        </authorList>
    </citation>
    <scope>NUCLEOTIDE SEQUENCE</scope>
    <source>
        <strain evidence="1">CT3</strain>
    </source>
</reference>
<evidence type="ECO:0008006" key="3">
    <source>
        <dbReference type="Google" id="ProtNLM"/>
    </source>
</evidence>
<dbReference type="Proteomes" id="UP001054801">
    <property type="component" value="Chromosome"/>
</dbReference>
<sequence>MCNKINQEGHIPQEGAKLIALRKSMNQRQSSIATQLETFLKPHMKKGFSILQPDISRLECEDTALDVPKLLAYAHLFGVDISMLLKPHFQTFCQSEFRLRHFDTDQQADQHLCQLENEGRMLAYSQFPSAFFVNPHQNSQRFQQIAHPDYVETHIHTLDSLLNFIFSPVSRYSCAVRGKILQQYLEHFRQKPKHLHFFSRAEFSSTSLFPSLILLPKKSTLIMLAPVMQPDKGDVFLEIRSELICKEVHDFYIHTVQSLDANISLLKIGMETLELLQQGISLESAVRFFYAEVQKRSPEDSAAVLENFSLDIQEMLEE</sequence>
<protein>
    <recommendedName>
        <fullName evidence="3">HTH cro/C1-type domain-containing protein</fullName>
    </recommendedName>
</protein>
<name>A0ABY3STL4_9GAMM</name>
<accession>A0ABY3STL4</accession>
<dbReference type="RefSeq" id="WP_236496627.1">
    <property type="nucleotide sequence ID" value="NZ_CP091244.1"/>
</dbReference>
<proteinExistence type="predicted"/>
<dbReference type="EMBL" id="CP091244">
    <property type="protein sequence ID" value="UJS22866.1"/>
    <property type="molecule type" value="Genomic_DNA"/>
</dbReference>
<organism evidence="1 2">
    <name type="scientific">Thiothrix winogradskyi</name>
    <dbReference type="NCBI Taxonomy" id="96472"/>
    <lineage>
        <taxon>Bacteria</taxon>
        <taxon>Pseudomonadati</taxon>
        <taxon>Pseudomonadota</taxon>
        <taxon>Gammaproteobacteria</taxon>
        <taxon>Thiotrichales</taxon>
        <taxon>Thiotrichaceae</taxon>
        <taxon>Thiothrix</taxon>
    </lineage>
</organism>
<evidence type="ECO:0000313" key="1">
    <source>
        <dbReference type="EMBL" id="UJS22866.1"/>
    </source>
</evidence>
<keyword evidence="2" id="KW-1185">Reference proteome</keyword>
<evidence type="ECO:0000313" key="2">
    <source>
        <dbReference type="Proteomes" id="UP001054801"/>
    </source>
</evidence>
<gene>
    <name evidence="1" type="ORF">L2Y54_13040</name>
</gene>